<comment type="subcellular location">
    <subcellularLocation>
        <location evidence="1">Nucleus membrane</location>
    </subcellularLocation>
</comment>
<evidence type="ECO:0000256" key="8">
    <source>
        <dbReference type="SAM" id="Coils"/>
    </source>
</evidence>
<evidence type="ECO:0000256" key="3">
    <source>
        <dbReference type="ARBA" id="ARBA00022692"/>
    </source>
</evidence>
<feature type="region of interest" description="Disordered" evidence="9">
    <location>
        <begin position="1418"/>
        <end position="1466"/>
    </location>
</feature>
<feature type="region of interest" description="Disordered" evidence="9">
    <location>
        <begin position="709"/>
        <end position="761"/>
    </location>
</feature>
<feature type="compositionally biased region" description="Polar residues" evidence="9">
    <location>
        <begin position="937"/>
        <end position="949"/>
    </location>
</feature>
<feature type="region of interest" description="Disordered" evidence="9">
    <location>
        <begin position="326"/>
        <end position="357"/>
    </location>
</feature>
<feature type="domain" description="KASH" evidence="10">
    <location>
        <begin position="1470"/>
        <end position="1525"/>
    </location>
</feature>
<keyword evidence="8" id="KW-0175">Coiled coil</keyword>
<feature type="region of interest" description="Disordered" evidence="9">
    <location>
        <begin position="1"/>
        <end position="28"/>
    </location>
</feature>
<dbReference type="EMBL" id="OU895878">
    <property type="protein sequence ID" value="CAH1719491.1"/>
    <property type="molecule type" value="Genomic_DNA"/>
</dbReference>
<feature type="compositionally biased region" description="Basic residues" evidence="9">
    <location>
        <begin position="736"/>
        <end position="748"/>
    </location>
</feature>
<evidence type="ECO:0000256" key="7">
    <source>
        <dbReference type="PROSITE-ProRule" id="PRU00385"/>
    </source>
</evidence>
<dbReference type="GO" id="GO:0006997">
    <property type="term" value="P:nucleus organization"/>
    <property type="evidence" value="ECO:0007669"/>
    <property type="project" value="TreeGrafter"/>
</dbReference>
<feature type="region of interest" description="Disordered" evidence="9">
    <location>
        <begin position="42"/>
        <end position="74"/>
    </location>
</feature>
<name>A0A9P0IUL4_9DIPT</name>
<feature type="topological domain" description="Perinuclear space" evidence="7">
    <location>
        <begin position="1500"/>
        <end position="1525"/>
    </location>
</feature>
<dbReference type="Pfam" id="PF10541">
    <property type="entry name" value="KASH"/>
    <property type="match status" value="1"/>
</dbReference>
<sequence>MTSNENDQQQQSHFLNSDELPTSSNEVLKKRSHLLNLMKPSLSLTSLPPQSPKEHANETSSTTERPYNSLKKKRDIEQKELWRRSWESQNSVSTTTTSTGKNDFWAAYNYIMDNSIIDSCREASGEAKSFNDTSGETKILPNLLSKISPFNMTQGSQGSQALDPKRLRRWLREMESRVSKLPSLKEAMKLNADDLKKFSVESAELYREINSNGRFVGACIRSLEKQNSSKVEEIQIKSLDYTEHDSLDTITTSTTNTSSESKRSENVLKALERRYHLLYLHAFETQCMFEGLLDKRNFFNSTTNIDNFDSTDDEFEPIAKIPKIDESTNFCSSKPNNNEDDTKNIPSDIDADSEDSPDEMECIALKSSDCVDSKTVPIISPKGANTYIEESDKSFNTPKVAVVRRSKDISKFNRSNRKSKNCAIFYYKHVDTDNDQVTNNENEQNLPSETTSEEEIWEYANVNQSSQVMENQEETMIGSTQKEFKNHCNDDEDDDADLKTNSVQQQNIVSNTQQLITKEALRELVLEAESIVLQKMNEKTTKKEYFLNEVLAKSNVRKNLHKKVMEKNQKDTAKINRVQEWLKHNHNSVEIKNGQPITLQLTDCEASFEYTSCSDSSEEITNSIATCLQGIDQLQTSTEGLENFSPVHKVKMRGKTSDNRRHSERPWSVSCISQLTRNTRQSFSDAKLAETTNVLANFSISESALNKLQKDRTTSESDSKNCNNRNAVNSVGSKNSLKKRKTKLRKKSLSSNKKSDSGSEIHANIMKTMSKSDTFNMTLMEDLSTAISMMSFVKDKNSNNPEQVIQKAATESEDEQVIKTPDFKIGSITSVYGNPYSMNLGSLAALANYNSENCETTEIPTENLSSISEHNMWDNYMEKYNSEAYSEDRDIDGARKLLDFGDDYRNFIDSQSDCCSSLSCANQIDSLSPPRHRRNISKNNSLPSSNDNSMKALRQQRIQELPETERHKDRSVNSFMEKMRQKSNEFEFTTSSKCKSSQQSLLSSTKPVNISSSDEEETKENNTIAECEKMLEQTQSLQNANSQLLRPEDYDEIIKTCLINIQRLENIPQCDNLNQMKVNALIASWNRLLNWSENAAGIRRLQQEIAEQKQLLNSMEITDEWVLNSEEAIRDKIQELNSTLGELYKHRSNMLKLNASVHSYISKETNKQNILRSDDHLDNTQSSQYDVDVLTDEELHKQLKDEIVSLYAKWDSINLIITSKLENLKHSLVCWKQIENGLEELKQNLSKDRGALNGLKGAIEEGSSSPEELVDNVQQISKLLSEKLENRIQTISTNEDFMLHPEAALKFIANSSSNPSYQSDSGISDGGFSELSERERRLIALKKIAKQLESALSPSSEVLKTITQRMEAAENELKVLQNTCRELILRTSTELLKQQGVDVSSHTQSQINVQIPIITIKPATKSKRSTSRRNKERNRSLYSERRSDKKAEPKLSSNDTTSESDPDEPKTTQWRILKRVAKLAMPFQLTVVTLFCIAWFLEPRCCDTLNNLSMSLTPQLRYINGPPPT</sequence>
<feature type="compositionally biased region" description="Basic and acidic residues" evidence="9">
    <location>
        <begin position="709"/>
        <end position="719"/>
    </location>
</feature>
<dbReference type="PROSITE" id="PS51049">
    <property type="entry name" value="KASH"/>
    <property type="match status" value="1"/>
</dbReference>
<feature type="region of interest" description="Disordered" evidence="9">
    <location>
        <begin position="926"/>
        <end position="952"/>
    </location>
</feature>
<evidence type="ECO:0000256" key="2">
    <source>
        <dbReference type="ARBA" id="ARBA00008619"/>
    </source>
</evidence>
<evidence type="ECO:0000313" key="11">
    <source>
        <dbReference type="EMBL" id="CAH1719491.1"/>
    </source>
</evidence>
<feature type="topological domain" description="Cytoplasmic" evidence="7">
    <location>
        <begin position="1"/>
        <end position="1478"/>
    </location>
</feature>
<reference evidence="11" key="1">
    <citation type="submission" date="2022-01" db="EMBL/GenBank/DDBJ databases">
        <authorList>
            <person name="King R."/>
        </authorList>
    </citation>
    <scope>NUCLEOTIDE SEQUENCE</scope>
</reference>
<evidence type="ECO:0000256" key="4">
    <source>
        <dbReference type="ARBA" id="ARBA00022989"/>
    </source>
</evidence>
<evidence type="ECO:0000256" key="1">
    <source>
        <dbReference type="ARBA" id="ARBA00004126"/>
    </source>
</evidence>
<feature type="compositionally biased region" description="Polar residues" evidence="9">
    <location>
        <begin position="327"/>
        <end position="336"/>
    </location>
</feature>
<evidence type="ECO:0000256" key="6">
    <source>
        <dbReference type="ARBA" id="ARBA00023242"/>
    </source>
</evidence>
<proteinExistence type="inferred from homology"/>
<dbReference type="GO" id="GO:0007097">
    <property type="term" value="P:nuclear migration"/>
    <property type="evidence" value="ECO:0007669"/>
    <property type="project" value="TreeGrafter"/>
</dbReference>
<keyword evidence="3 7" id="KW-0812">Transmembrane</keyword>
<reference evidence="11" key="2">
    <citation type="submission" date="2022-10" db="EMBL/GenBank/DDBJ databases">
        <authorList>
            <consortium name="ENA_rothamsted_submissions"/>
            <consortium name="culmorum"/>
            <person name="King R."/>
        </authorList>
    </citation>
    <scope>NUCLEOTIDE SEQUENCE</scope>
</reference>
<dbReference type="GO" id="GO:0048471">
    <property type="term" value="C:perinuclear region of cytoplasm"/>
    <property type="evidence" value="ECO:0007669"/>
    <property type="project" value="TreeGrafter"/>
</dbReference>
<dbReference type="InterPro" id="IPR012315">
    <property type="entry name" value="KASH"/>
</dbReference>
<dbReference type="SMART" id="SM01249">
    <property type="entry name" value="KASH"/>
    <property type="match status" value="1"/>
</dbReference>
<organism evidence="11 12">
    <name type="scientific">Chironomus riparius</name>
    <dbReference type="NCBI Taxonomy" id="315576"/>
    <lineage>
        <taxon>Eukaryota</taxon>
        <taxon>Metazoa</taxon>
        <taxon>Ecdysozoa</taxon>
        <taxon>Arthropoda</taxon>
        <taxon>Hexapoda</taxon>
        <taxon>Insecta</taxon>
        <taxon>Pterygota</taxon>
        <taxon>Neoptera</taxon>
        <taxon>Endopterygota</taxon>
        <taxon>Diptera</taxon>
        <taxon>Nematocera</taxon>
        <taxon>Chironomoidea</taxon>
        <taxon>Chironomidae</taxon>
        <taxon>Chironominae</taxon>
        <taxon>Chironomus</taxon>
    </lineage>
</organism>
<keyword evidence="12" id="KW-1185">Reference proteome</keyword>
<evidence type="ECO:0000313" key="12">
    <source>
        <dbReference type="Proteomes" id="UP001153620"/>
    </source>
</evidence>
<evidence type="ECO:0000256" key="9">
    <source>
        <dbReference type="SAM" id="MobiDB-lite"/>
    </source>
</evidence>
<accession>A0A9P0IUL4</accession>
<keyword evidence="5 7" id="KW-0472">Membrane</keyword>
<dbReference type="GO" id="GO:0019894">
    <property type="term" value="F:kinesin binding"/>
    <property type="evidence" value="ECO:0007669"/>
    <property type="project" value="TreeGrafter"/>
</dbReference>
<evidence type="ECO:0000256" key="5">
    <source>
        <dbReference type="ARBA" id="ARBA00023136"/>
    </source>
</evidence>
<dbReference type="Proteomes" id="UP001153620">
    <property type="component" value="Chromosome 2"/>
</dbReference>
<dbReference type="GO" id="GO:0031965">
    <property type="term" value="C:nuclear membrane"/>
    <property type="evidence" value="ECO:0007669"/>
    <property type="project" value="UniProtKB-SubCell"/>
</dbReference>
<keyword evidence="4" id="KW-1133">Transmembrane helix</keyword>
<feature type="compositionally biased region" description="Basic and acidic residues" evidence="9">
    <location>
        <begin position="1433"/>
        <end position="1449"/>
    </location>
</feature>
<feature type="compositionally biased region" description="Basic residues" evidence="9">
    <location>
        <begin position="1420"/>
        <end position="1432"/>
    </location>
</feature>
<gene>
    <name evidence="11" type="ORF">CHIRRI_LOCUS6787</name>
</gene>
<feature type="compositionally biased region" description="Polar residues" evidence="9">
    <location>
        <begin position="720"/>
        <end position="731"/>
    </location>
</feature>
<feature type="compositionally biased region" description="Polar residues" evidence="9">
    <location>
        <begin position="1"/>
        <end position="26"/>
    </location>
</feature>
<dbReference type="PANTHER" id="PTHR21524">
    <property type="entry name" value="SPECTRIN REPEAT CONTAINING NUCLEAR ENVELOPE PROTEIN 2"/>
    <property type="match status" value="1"/>
</dbReference>
<feature type="coiled-coil region" evidence="8">
    <location>
        <begin position="1331"/>
        <end position="1386"/>
    </location>
</feature>
<dbReference type="GO" id="GO:0007010">
    <property type="term" value="P:cytoskeleton organization"/>
    <property type="evidence" value="ECO:0007669"/>
    <property type="project" value="TreeGrafter"/>
</dbReference>
<dbReference type="OrthoDB" id="10265230at2759"/>
<dbReference type="PANTHER" id="PTHR21524:SF5">
    <property type="entry name" value="SPECTRIN REPEAT CONTAINING NUCLEAR ENVELOPE PROTEIN 2"/>
    <property type="match status" value="1"/>
</dbReference>
<protein>
    <recommendedName>
        <fullName evidence="10">KASH domain-containing protein</fullName>
    </recommendedName>
</protein>
<keyword evidence="6" id="KW-0539">Nucleus</keyword>
<comment type="similarity">
    <text evidence="2">Belongs to the nesprin family.</text>
</comment>
<evidence type="ECO:0000259" key="10">
    <source>
        <dbReference type="PROSITE" id="PS51049"/>
    </source>
</evidence>